<dbReference type="CDD" id="cd22968">
    <property type="entry name" value="DD_EFCAB5"/>
    <property type="match status" value="1"/>
</dbReference>
<feature type="compositionally biased region" description="Polar residues" evidence="4">
    <location>
        <begin position="419"/>
        <end position="431"/>
    </location>
</feature>
<name>A0A5E4AD18_MARMO</name>
<feature type="compositionally biased region" description="Basic and acidic residues" evidence="4">
    <location>
        <begin position="777"/>
        <end position="801"/>
    </location>
</feature>
<feature type="region of interest" description="Disordered" evidence="4">
    <location>
        <begin position="1"/>
        <end position="84"/>
    </location>
</feature>
<dbReference type="GO" id="GO:0000381">
    <property type="term" value="P:regulation of alternative mRNA splicing, via spliceosome"/>
    <property type="evidence" value="ECO:0007669"/>
    <property type="project" value="InterPro"/>
</dbReference>
<comment type="similarity">
    <text evidence="1">Belongs to the NSRP1 family.</text>
</comment>
<feature type="compositionally biased region" description="Basic residues" evidence="4">
    <location>
        <begin position="1836"/>
        <end position="1853"/>
    </location>
</feature>
<feature type="compositionally biased region" description="Polar residues" evidence="4">
    <location>
        <begin position="596"/>
        <end position="607"/>
    </location>
</feature>
<dbReference type="PANTHER" id="PTHR46788:SF1">
    <property type="entry name" value="EF-HAND CALCIUM-BINDING DOMAIN-CONTAINING PROTEIN 5"/>
    <property type="match status" value="1"/>
</dbReference>
<feature type="compositionally biased region" description="Polar residues" evidence="4">
    <location>
        <begin position="473"/>
        <end position="488"/>
    </location>
</feature>
<feature type="compositionally biased region" description="Basic and acidic residues" evidence="4">
    <location>
        <begin position="1943"/>
        <end position="1985"/>
    </location>
</feature>
<sequence>MASHLASFLNKKEKKQSENGKDNKEKKEDSTEETEPIKGSQSLPDVSATETSNHVAEEATDEIKSQESKLVRQPEIPTSSTKDAIPEISGNVVIRKPEKVIFSLDETKPKSKLEQPWRKNILERVEASARKIQQKIIDKDNLKKELEKKSEKKLPKDNLAQQWFDTETTTLKTRAYLLDKLLPTLVPGVEKMLMQLEKKKILTEADTPTKFDPINYLGEYLMRNNPSYIKAPKMSGYQRVMRDVTEELKVYVPDSICYRVSKVKENVTQKREQRVHINTIKVKVASVRKQALQEQFDEWILDPRGMIPTVVVGVLDRQRTLALLETFYDRLKRRRKHLLGNPRQWPFVEFEEIDLLEFWGDMDNQKHIYEDFDKVLLRMNALLSEKHDSKTQNQLSENQQELDEQRKSSLPEQLRETTAEQGPQRISTAEQESYEEPDTEQENIPESITEQETEQRLHRGSIKGQGQHKGSAPRSSIEGQGSRRSSMIEQGAPRRSIEEQGSRRSSMTEQGTPRRSLEGQGSRRSSMTEQGTPRRSIEGQGSRRSSMVEQEPRRESVTQQESRRSSMVEQEPRRESVTQGSRRSSMVEQEPRRESVTQQGSRRSSMVEQEPRRESVTQQGLRRSSMVEQEPRRESVAEQGSHRESVSEQGKSKASITGQGPRRMSSSEHGSRRGSTAGQSQHKGSTAGQGPHKASYSEYGSHTELTTEEPHTEEHDLYGERIPEKQEDVDSTSPSREVRISRTSAESEYIEFPSQEKEQLYEEELLEELQEDLPTSSKKDSSATTRKDIQKDRSCEPKSPKIEGKSWSGDFFACNWRRKYVKFEDEDQAHLIYNNSKFTDLHPIIRNIQSYKEIRGRSAFNGVSFNLLQFVQLLETFVGEDAPLSVSESLISFFKRGYFETKEEKMSALEQVRQKAFRVRRELLLEALFQKWDSDGSGFLDLREVDELLYTYKEGMEKECMKKAKLHFQFPKSYHGHEVKLSSKQFQKYIELVVSELRGNEDQVMESIVEFLMNSLKRSHIEGLRNCARRKWLHQIQHAAETSGVSVEPVYTETFKTLTQDAETHGNKKISAHISLLEENELLPDRGSVLLRNVACTLDDASFVLNRVLYRDMEGISFSVVDEGKPVHVPQVQYHGNIIFWNHSRNKNDRNGSLLALPLHDAYMRIFGVLAVDTLRDPHKINIFLPHEIRFYQGVANVFSTAYHYVHSREHILHIVITGIGWLFNVTSNIISITTYFVEPSPHQVEMEKVGEVQRAGIIFFRIMLQELQACLKLLSSMDFVTLLLYDHNTQIETTSSKDSKAKELKAHVNLVHDILKGVILFFHTDLESEPASESESESESEDWDKDKLFINKYLVESICSFDPTASHVEVNVQLINKYIKGHSRIEVWKFGNTVIELLYHWIHVSLALMQLSKKVNNAIIPPLPSKSNSCSRRPQKETGSFESSSQECESDSIDSTAKPFPGGPKPRESLRDGVGVSVTSSPATFSGDRSKMAIPGRQYGLILPKKTQQLRPVLQKPSVFGNDSDDDDETSVSESLQREAAKKQAMKQTKLEIQKALAEDSTVYEYDSIYDEMQKKKEENNPKLLLGKDRKPKYIHNLLKAVEIRKKEQEKRMEKKIQREREMEKGEFDDKEAFVTSAYKKKLQERAEEEEREKKAAALEARLDVTKQKDLSGFYRHLLNQAVGEEEVPKCSFREASFERTGIKEEKSRGYSDEVNSENRVLQEKCIIQTGVKKEENPDADSDFDTKSSEDDEIEENKMNCRRPKVIETSRNYSKHHRNQSHSPSSSEERGHGSRHHTKSSKSRGHEKREDPHQERQSRDQENYYTDRDHQKQKDSHRHREASHRDSHWKRHEQKDASRRRDQRERDDREWKRGREREKYSSREQERDKQQNDHDRYIERGGEKEEKSKTKKEHMKIRKERYENNDKYRNREKQEVSVQPSERNRDRREGSPNSKAKDEFLDHERFSKIRNMEKDKERRKDKPSSSETPLGAKHRLTEERQEQDNEQERPPEAMSKFAKRNNEETVMSARDRYLARQMARVNAKTYIEKEDD</sequence>
<dbReference type="InterPro" id="IPR002048">
    <property type="entry name" value="EF_hand_dom"/>
</dbReference>
<dbReference type="SUPFAM" id="SSF55781">
    <property type="entry name" value="GAF domain-like"/>
    <property type="match status" value="1"/>
</dbReference>
<keyword evidence="7" id="KW-1185">Reference proteome</keyword>
<feature type="compositionally biased region" description="Polar residues" evidence="4">
    <location>
        <begin position="503"/>
        <end position="513"/>
    </location>
</feature>
<feature type="compositionally biased region" description="Basic and acidic residues" evidence="4">
    <location>
        <begin position="1696"/>
        <end position="1713"/>
    </location>
</feature>
<feature type="compositionally biased region" description="Polar residues" evidence="4">
    <location>
        <begin position="673"/>
        <end position="688"/>
    </location>
</feature>
<accession>A0A5E4AD18</accession>
<feature type="compositionally biased region" description="Basic and acidic residues" evidence="4">
    <location>
        <begin position="403"/>
        <end position="418"/>
    </location>
</feature>
<feature type="region of interest" description="Disordered" evidence="4">
    <location>
        <begin position="1517"/>
        <end position="1545"/>
    </location>
</feature>
<dbReference type="PROSITE" id="PS50222">
    <property type="entry name" value="EF_HAND_2"/>
    <property type="match status" value="1"/>
</dbReference>
<feature type="compositionally biased region" description="Basic and acidic residues" evidence="4">
    <location>
        <begin position="629"/>
        <end position="646"/>
    </location>
</feature>
<protein>
    <recommendedName>
        <fullName evidence="5">EF-hand domain-containing protein</fullName>
    </recommendedName>
</protein>
<feature type="compositionally biased region" description="Basic and acidic residues" evidence="4">
    <location>
        <begin position="55"/>
        <end position="72"/>
    </location>
</feature>
<proteinExistence type="inferred from homology"/>
<feature type="compositionally biased region" description="Acidic residues" evidence="4">
    <location>
        <begin position="432"/>
        <end position="443"/>
    </location>
</feature>
<feature type="compositionally biased region" description="Polar residues" evidence="4">
    <location>
        <begin position="522"/>
        <end position="533"/>
    </location>
</feature>
<feature type="compositionally biased region" description="Basic residues" evidence="4">
    <location>
        <begin position="1910"/>
        <end position="1920"/>
    </location>
</feature>
<dbReference type="InterPro" id="IPR029016">
    <property type="entry name" value="GAF-like_dom_sf"/>
</dbReference>
<organism evidence="6 7">
    <name type="scientific">Marmota monax</name>
    <name type="common">Woodchuck</name>
    <dbReference type="NCBI Taxonomy" id="9995"/>
    <lineage>
        <taxon>Eukaryota</taxon>
        <taxon>Metazoa</taxon>
        <taxon>Chordata</taxon>
        <taxon>Craniata</taxon>
        <taxon>Vertebrata</taxon>
        <taxon>Euteleostomi</taxon>
        <taxon>Mammalia</taxon>
        <taxon>Eutheria</taxon>
        <taxon>Euarchontoglires</taxon>
        <taxon>Glires</taxon>
        <taxon>Rodentia</taxon>
        <taxon>Sciuromorpha</taxon>
        <taxon>Sciuridae</taxon>
        <taxon>Xerinae</taxon>
        <taxon>Marmotini</taxon>
        <taxon>Marmota</taxon>
    </lineage>
</organism>
<dbReference type="PROSITE" id="PS00018">
    <property type="entry name" value="EF_HAND_1"/>
    <property type="match status" value="1"/>
</dbReference>
<feature type="compositionally biased region" description="Polar residues" evidence="4">
    <location>
        <begin position="1426"/>
        <end position="1448"/>
    </location>
</feature>
<dbReference type="EMBL" id="CABDUW010000038">
    <property type="protein sequence ID" value="VTJ54501.1"/>
    <property type="molecule type" value="Genomic_DNA"/>
</dbReference>
<comment type="caution">
    <text evidence="6">The sequence shown here is derived from an EMBL/GenBank/DDBJ whole genome shotgun (WGS) entry which is preliminary data.</text>
</comment>
<evidence type="ECO:0000256" key="1">
    <source>
        <dbReference type="ARBA" id="ARBA00010126"/>
    </source>
</evidence>
<feature type="compositionally biased region" description="Basic and acidic residues" evidence="4">
    <location>
        <begin position="1854"/>
        <end position="1909"/>
    </location>
</feature>
<feature type="region of interest" description="Disordered" evidence="4">
    <location>
        <begin position="1423"/>
        <end position="1492"/>
    </location>
</feature>
<feature type="compositionally biased region" description="Polar residues" evidence="4">
    <location>
        <begin position="39"/>
        <end position="54"/>
    </location>
</feature>
<dbReference type="PANTHER" id="PTHR46788">
    <property type="entry name" value="EF-HAND CALCIUM-BINDING DOMAIN-CONTAINING PROTEIN 5"/>
    <property type="match status" value="1"/>
</dbReference>
<feature type="domain" description="EF-hand" evidence="5">
    <location>
        <begin position="920"/>
        <end position="955"/>
    </location>
</feature>
<dbReference type="InterPro" id="IPR018247">
    <property type="entry name" value="EF_Hand_1_Ca_BS"/>
</dbReference>
<dbReference type="InterPro" id="IPR046850">
    <property type="entry name" value="NRP1_C"/>
</dbReference>
<feature type="coiled-coil region" evidence="3">
    <location>
        <begin position="1600"/>
        <end position="1670"/>
    </location>
</feature>
<feature type="compositionally biased region" description="Basic and acidic residues" evidence="4">
    <location>
        <begin position="550"/>
        <end position="576"/>
    </location>
</feature>
<feature type="compositionally biased region" description="Polar residues" evidence="4">
    <location>
        <begin position="731"/>
        <end position="746"/>
    </location>
</feature>
<feature type="compositionally biased region" description="Polar residues" evidence="4">
    <location>
        <begin position="647"/>
        <end position="658"/>
    </location>
</feature>
<keyword evidence="2 3" id="KW-0175">Coiled coil</keyword>
<feature type="compositionally biased region" description="Basic and acidic residues" evidence="4">
    <location>
        <begin position="708"/>
        <end position="728"/>
    </location>
</feature>
<evidence type="ECO:0000313" key="7">
    <source>
        <dbReference type="Proteomes" id="UP000335636"/>
    </source>
</evidence>
<evidence type="ECO:0000256" key="4">
    <source>
        <dbReference type="SAM" id="MobiDB-lite"/>
    </source>
</evidence>
<dbReference type="Proteomes" id="UP000335636">
    <property type="component" value="Unassembled WGS sequence"/>
</dbReference>
<dbReference type="GO" id="GO:0005509">
    <property type="term" value="F:calcium ion binding"/>
    <property type="evidence" value="ECO:0007669"/>
    <property type="project" value="InterPro"/>
</dbReference>
<dbReference type="InterPro" id="IPR018612">
    <property type="entry name" value="NSRP1_N"/>
</dbReference>
<evidence type="ECO:0000256" key="3">
    <source>
        <dbReference type="SAM" id="Coils"/>
    </source>
</evidence>
<evidence type="ECO:0000313" key="6">
    <source>
        <dbReference type="EMBL" id="VTJ54501.1"/>
    </source>
</evidence>
<feature type="compositionally biased region" description="Basic and acidic residues" evidence="4">
    <location>
        <begin position="15"/>
        <end position="29"/>
    </location>
</feature>
<reference evidence="6" key="1">
    <citation type="submission" date="2019-04" db="EMBL/GenBank/DDBJ databases">
        <authorList>
            <person name="Alioto T."/>
            <person name="Alioto T."/>
        </authorList>
    </citation>
    <scope>NUCLEOTIDE SEQUENCE [LARGE SCALE GENOMIC DNA]</scope>
</reference>
<feature type="compositionally biased region" description="Basic and acidic residues" evidence="4">
    <location>
        <begin position="1808"/>
        <end position="1835"/>
    </location>
</feature>
<feature type="region of interest" description="Disordered" evidence="4">
    <location>
        <begin position="387"/>
        <end position="756"/>
    </location>
</feature>
<gene>
    <name evidence="6" type="ORF">MONAX_5E014821</name>
</gene>
<feature type="compositionally biased region" description="Basic and acidic residues" evidence="4">
    <location>
        <begin position="1921"/>
        <end position="1936"/>
    </location>
</feature>
<evidence type="ECO:0000256" key="2">
    <source>
        <dbReference type="ARBA" id="ARBA00023054"/>
    </source>
</evidence>
<feature type="compositionally biased region" description="Basic and acidic residues" evidence="4">
    <location>
        <begin position="1996"/>
        <end position="2012"/>
    </location>
</feature>
<feature type="compositionally biased region" description="Basic residues" evidence="4">
    <location>
        <begin position="1794"/>
        <end position="1807"/>
    </location>
</feature>
<feature type="region of interest" description="Disordered" evidence="4">
    <location>
        <begin position="1696"/>
        <end position="2026"/>
    </location>
</feature>
<dbReference type="Pfam" id="PF20427">
    <property type="entry name" value="NRP1_C"/>
    <property type="match status" value="1"/>
</dbReference>
<dbReference type="Pfam" id="PF09745">
    <property type="entry name" value="NSRP1_N"/>
    <property type="match status" value="1"/>
</dbReference>
<feature type="compositionally biased region" description="Polar residues" evidence="4">
    <location>
        <begin position="577"/>
        <end position="587"/>
    </location>
</feature>
<evidence type="ECO:0000259" key="5">
    <source>
        <dbReference type="PROSITE" id="PS50222"/>
    </source>
</evidence>
<feature type="region of interest" description="Disordered" evidence="4">
    <location>
        <begin position="770"/>
        <end position="801"/>
    </location>
</feature>
<dbReference type="Gene3D" id="3.30.450.40">
    <property type="match status" value="1"/>
</dbReference>